<evidence type="ECO:0000256" key="1">
    <source>
        <dbReference type="ARBA" id="ARBA00022729"/>
    </source>
</evidence>
<reference evidence="4 5" key="1">
    <citation type="journal article" date="2017" name="Int. J. Syst. Evol. Microbiol.">
        <title>Maripseudobacter aurantiacus gen. nov., sp. nov., a novel member of the family Flavobacteriaceae isolated from a sedimentation basin.</title>
        <authorList>
            <person name="Chen C."/>
            <person name="Su Y."/>
            <person name="Tao T."/>
            <person name="Fu G."/>
            <person name="Zhang C."/>
            <person name="Sun C."/>
            <person name="Zhang X."/>
            <person name="Wu M."/>
        </authorList>
    </citation>
    <scope>NUCLEOTIDE SEQUENCE [LARGE SCALE GENOMIC DNA]</scope>
    <source>
        <strain evidence="5">CDA4</strain>
    </source>
</reference>
<proteinExistence type="predicted"/>
<keyword evidence="1" id="KW-0732">Signal</keyword>
<dbReference type="Pfam" id="PF07593">
    <property type="entry name" value="UnbV_ASPIC"/>
    <property type="match status" value="1"/>
</dbReference>
<dbReference type="Gene3D" id="2.130.10.130">
    <property type="entry name" value="Integrin alpha, N-terminal"/>
    <property type="match status" value="3"/>
</dbReference>
<dbReference type="PROSITE" id="PS51257">
    <property type="entry name" value="PROKAR_LIPOPROTEIN"/>
    <property type="match status" value="1"/>
</dbReference>
<dbReference type="InterPro" id="IPR013517">
    <property type="entry name" value="FG-GAP"/>
</dbReference>
<evidence type="ECO:0000313" key="4">
    <source>
        <dbReference type="EMBL" id="TLF45245.1"/>
    </source>
</evidence>
<evidence type="ECO:0000259" key="3">
    <source>
        <dbReference type="Pfam" id="PF07593"/>
    </source>
</evidence>
<sequence>MRWISGFILCVLLFGCETKKPENTLFKKVTTEHSGLTFRNTITENETLNIIDYEYLFNGGGVGIGDFNSDGLPDVVFSGNMVTSRIYQNIGNLQFKDVTSSSGIITDAWCTGVSIVDINNDGKPDIHISTAHDLFLGNTKNYFYLNETESKEEIKFRNLASEMNIADSSYTMQAVWLDYDRDGDLDLFLANNSKEEYPKNNAFGQRKDGRGKSTDKLYRNNGTNKNGILQFEDVSREAGISIEGWSLGVAVMDINGDQYPDIYVANDFLSNDVLYVNNGNGTFTNKVSEYFKHQSHNSMGIDVADINNDGGLDFLVLDMFPEDNLRRKTMFSEIPFDRFNSSVKAGYQPQFVRNVLQVSTPSGFSDIGNFAGVSATDWSWAPLIADFDNDGLRDIYITNGYKKDITDMDFVDFNNSSNVFGSFEEKRKALVDQLKKMDGVKKSNFFFRNRGQNKFENETDTSGIQVPSYSNGAVYADLDLDGDLDILTNNIDDEILLFENKSTDVKKDNSSYLRLKFNPNAENIGAKVWVYSKKGKQYGEFHPQRGYLSSVEPFMHFGLGNAAIIDSIRVIWPDDTTTLLQNVDTNQTIAPIKGNSKIEVKISKKLEKAYLEEIAPPLDSPYVHQENTFDDFKKWPLLFRGYSRPGPILLGGDINGDGLEDFFVGGTANNPASFYVQSANGNFVKSPFQKSQDEIRSENSAGCFFDADNDGDIDLYLANGSSENYAHPDLYQDILYLNDGNGFFNMETDALPKISFPTNTVVPLDFDKDGDEDLFVAGRLDPNNFPFSPRSYLLENDQGVFTDVTEEVSPELLYPGMITDASASDINNDGWLDLILVGEWNPVQLLLNKQGRLALDLGDNGLKNTHGWWNCIRAGDFDGDGDMDFVAGNWGLNNPFYATGEEPLRLYAHDFDKNGSIEPIITYFNQGKEYILQARGTLMKQLPLIRKLTKNYHDYGEKTFGELFDKEKMDSNSIFKAYELASMYFENTGNGKFRKTPLPEQLQWSPIFDFIDIDINGDDAMELLSVGNFMNTEILTGHYDAGIGQTLEYNQTKGEFELIKSSKSGFDITGEARSLLRLKSHSDDELIILGLQNDTLRYFRKTIPLSKNQ</sequence>
<evidence type="ECO:0000313" key="5">
    <source>
        <dbReference type="Proteomes" id="UP000308382"/>
    </source>
</evidence>
<feature type="compositionally biased region" description="Basic and acidic residues" evidence="2">
    <location>
        <begin position="205"/>
        <end position="218"/>
    </location>
</feature>
<dbReference type="SUPFAM" id="SSF69318">
    <property type="entry name" value="Integrin alpha N-terminal domain"/>
    <property type="match status" value="2"/>
</dbReference>
<accession>A0A5R8M6Y6</accession>
<dbReference type="InterPro" id="IPR027039">
    <property type="entry name" value="Crtac1"/>
</dbReference>
<gene>
    <name evidence="4" type="ORF">FEK29_07610</name>
</gene>
<dbReference type="Proteomes" id="UP000308382">
    <property type="component" value="Unassembled WGS sequence"/>
</dbReference>
<evidence type="ECO:0000256" key="2">
    <source>
        <dbReference type="SAM" id="MobiDB-lite"/>
    </source>
</evidence>
<name>A0A5R8M6Y6_9FLAO</name>
<dbReference type="InterPro" id="IPR028994">
    <property type="entry name" value="Integrin_alpha_N"/>
</dbReference>
<keyword evidence="5" id="KW-1185">Reference proteome</keyword>
<dbReference type="InterPro" id="IPR011519">
    <property type="entry name" value="UnbV_ASPIC"/>
</dbReference>
<dbReference type="EMBL" id="VBUK01000003">
    <property type="protein sequence ID" value="TLF45245.1"/>
    <property type="molecule type" value="Genomic_DNA"/>
</dbReference>
<dbReference type="AlphaFoldDB" id="A0A5R8M6Y6"/>
<dbReference type="PANTHER" id="PTHR16026">
    <property type="entry name" value="CARTILAGE ACIDIC PROTEIN 1"/>
    <property type="match status" value="1"/>
</dbReference>
<feature type="region of interest" description="Disordered" evidence="2">
    <location>
        <begin position="199"/>
        <end position="219"/>
    </location>
</feature>
<organism evidence="4 5">
    <name type="scientific">Maribacter aurantiacus</name>
    <dbReference type="NCBI Taxonomy" id="1882343"/>
    <lineage>
        <taxon>Bacteria</taxon>
        <taxon>Pseudomonadati</taxon>
        <taxon>Bacteroidota</taxon>
        <taxon>Flavobacteriia</taxon>
        <taxon>Flavobacteriales</taxon>
        <taxon>Flavobacteriaceae</taxon>
        <taxon>Maribacter</taxon>
    </lineage>
</organism>
<dbReference type="Pfam" id="PF13517">
    <property type="entry name" value="FG-GAP_3"/>
    <property type="match status" value="4"/>
</dbReference>
<dbReference type="PANTHER" id="PTHR16026:SF0">
    <property type="entry name" value="CARTILAGE ACIDIC PROTEIN 1"/>
    <property type="match status" value="1"/>
</dbReference>
<protein>
    <recommendedName>
        <fullName evidence="3">ASPIC/UnbV domain-containing protein</fullName>
    </recommendedName>
</protein>
<feature type="domain" description="ASPIC/UnbV" evidence="3">
    <location>
        <begin position="524"/>
        <end position="589"/>
    </location>
</feature>
<comment type="caution">
    <text evidence="4">The sequence shown here is derived from an EMBL/GenBank/DDBJ whole genome shotgun (WGS) entry which is preliminary data.</text>
</comment>